<feature type="compositionally biased region" description="Basic and acidic residues" evidence="1">
    <location>
        <begin position="12"/>
        <end position="25"/>
    </location>
</feature>
<gene>
    <name evidence="2" type="ORF">PCOR1329_LOCUS1456</name>
</gene>
<sequence length="210" mass="22269">RRGSDGGNVAARPEDRLRSSEEKYEPLSTSTVGERADLFVSPWAPLVTEGEPAVRRRRAWVLALRFRDLAAASLKLEALGVHSACELLWLVEDGSLNDRLEAAGHRRFAAATLAAVRAVALEVGLRPARRAAATPQGAGASAAAGPGVPEGVEEPHDDDPMLLQRQIQQGLERLGVAVAEAGRREAAAARGLRDAEATAARLAELRGPPK</sequence>
<name>A0ABN9PB78_9DINO</name>
<comment type="caution">
    <text evidence="2">The sequence shown here is derived from an EMBL/GenBank/DDBJ whole genome shotgun (WGS) entry which is preliminary data.</text>
</comment>
<reference evidence="2" key="1">
    <citation type="submission" date="2023-10" db="EMBL/GenBank/DDBJ databases">
        <authorList>
            <person name="Chen Y."/>
            <person name="Shah S."/>
            <person name="Dougan E. K."/>
            <person name="Thang M."/>
            <person name="Chan C."/>
        </authorList>
    </citation>
    <scope>NUCLEOTIDE SEQUENCE [LARGE SCALE GENOMIC DNA]</scope>
</reference>
<dbReference type="Proteomes" id="UP001189429">
    <property type="component" value="Unassembled WGS sequence"/>
</dbReference>
<organism evidence="2 3">
    <name type="scientific">Prorocentrum cordatum</name>
    <dbReference type="NCBI Taxonomy" id="2364126"/>
    <lineage>
        <taxon>Eukaryota</taxon>
        <taxon>Sar</taxon>
        <taxon>Alveolata</taxon>
        <taxon>Dinophyceae</taxon>
        <taxon>Prorocentrales</taxon>
        <taxon>Prorocentraceae</taxon>
        <taxon>Prorocentrum</taxon>
    </lineage>
</organism>
<evidence type="ECO:0000256" key="1">
    <source>
        <dbReference type="SAM" id="MobiDB-lite"/>
    </source>
</evidence>
<protein>
    <submittedName>
        <fullName evidence="2">Uncharacterized protein</fullName>
    </submittedName>
</protein>
<keyword evidence="3" id="KW-1185">Reference proteome</keyword>
<feature type="non-terminal residue" evidence="2">
    <location>
        <position position="1"/>
    </location>
</feature>
<feature type="region of interest" description="Disordered" evidence="1">
    <location>
        <begin position="1"/>
        <end position="29"/>
    </location>
</feature>
<proteinExistence type="predicted"/>
<feature type="non-terminal residue" evidence="2">
    <location>
        <position position="210"/>
    </location>
</feature>
<feature type="region of interest" description="Disordered" evidence="1">
    <location>
        <begin position="131"/>
        <end position="158"/>
    </location>
</feature>
<evidence type="ECO:0000313" key="3">
    <source>
        <dbReference type="Proteomes" id="UP001189429"/>
    </source>
</evidence>
<evidence type="ECO:0000313" key="2">
    <source>
        <dbReference type="EMBL" id="CAK0790089.1"/>
    </source>
</evidence>
<accession>A0ABN9PB78</accession>
<feature type="compositionally biased region" description="Low complexity" evidence="1">
    <location>
        <begin position="131"/>
        <end position="150"/>
    </location>
</feature>
<dbReference type="EMBL" id="CAUYUJ010000354">
    <property type="protein sequence ID" value="CAK0790089.1"/>
    <property type="molecule type" value="Genomic_DNA"/>
</dbReference>